<comment type="caution">
    <text evidence="4">The sequence shown here is derived from an EMBL/GenBank/DDBJ whole genome shotgun (WGS) entry which is preliminary data.</text>
</comment>
<organism evidence="4 5">
    <name type="scientific">Salix udensis</name>
    <dbReference type="NCBI Taxonomy" id="889485"/>
    <lineage>
        <taxon>Eukaryota</taxon>
        <taxon>Viridiplantae</taxon>
        <taxon>Streptophyta</taxon>
        <taxon>Embryophyta</taxon>
        <taxon>Tracheophyta</taxon>
        <taxon>Spermatophyta</taxon>
        <taxon>Magnoliopsida</taxon>
        <taxon>eudicotyledons</taxon>
        <taxon>Gunneridae</taxon>
        <taxon>Pentapetalae</taxon>
        <taxon>rosids</taxon>
        <taxon>fabids</taxon>
        <taxon>Malpighiales</taxon>
        <taxon>Salicaceae</taxon>
        <taxon>Saliceae</taxon>
        <taxon>Salix</taxon>
    </lineage>
</organism>
<feature type="compositionally biased region" description="Basic and acidic residues" evidence="2">
    <location>
        <begin position="27"/>
        <end position="56"/>
    </location>
</feature>
<keyword evidence="1 3" id="KW-0732">Signal</keyword>
<dbReference type="Proteomes" id="UP001162972">
    <property type="component" value="Chromosome 2"/>
</dbReference>
<dbReference type="Pfam" id="PF01190">
    <property type="entry name" value="Pollen_Ole_e_1"/>
    <property type="match status" value="1"/>
</dbReference>
<evidence type="ECO:0000256" key="1">
    <source>
        <dbReference type="ARBA" id="ARBA00022729"/>
    </source>
</evidence>
<evidence type="ECO:0000313" key="5">
    <source>
        <dbReference type="Proteomes" id="UP001162972"/>
    </source>
</evidence>
<proteinExistence type="predicted"/>
<keyword evidence="5" id="KW-1185">Reference proteome</keyword>
<protein>
    <submittedName>
        <fullName evidence="4">Uncharacterized protein</fullName>
    </submittedName>
</protein>
<evidence type="ECO:0000313" key="4">
    <source>
        <dbReference type="EMBL" id="KAJ6404167.1"/>
    </source>
</evidence>
<dbReference type="AlphaFoldDB" id="A0AAD6JGU4"/>
<dbReference type="GO" id="GO:0071944">
    <property type="term" value="C:cell periphery"/>
    <property type="evidence" value="ECO:0007669"/>
    <property type="project" value="TreeGrafter"/>
</dbReference>
<evidence type="ECO:0000256" key="3">
    <source>
        <dbReference type="SAM" id="SignalP"/>
    </source>
</evidence>
<dbReference type="GO" id="GO:0009723">
    <property type="term" value="P:response to ethylene"/>
    <property type="evidence" value="ECO:0007669"/>
    <property type="project" value="TreeGrafter"/>
</dbReference>
<feature type="chain" id="PRO_5041935040" evidence="3">
    <location>
        <begin position="22"/>
        <end position="175"/>
    </location>
</feature>
<evidence type="ECO:0000256" key="2">
    <source>
        <dbReference type="SAM" id="MobiDB-lite"/>
    </source>
</evidence>
<dbReference type="PANTHER" id="PTHR33470">
    <property type="entry name" value="OS01G0164075 PROTEIN"/>
    <property type="match status" value="1"/>
</dbReference>
<accession>A0AAD6JGU4</accession>
<feature type="region of interest" description="Disordered" evidence="2">
    <location>
        <begin position="27"/>
        <end position="69"/>
    </location>
</feature>
<reference evidence="4 5" key="1">
    <citation type="journal article" date="2023" name="Int. J. Mol. Sci.">
        <title>De Novo Assembly and Annotation of 11 Diverse Shrub Willow (Salix) Genomes Reveals Novel Gene Organization in Sex-Linked Regions.</title>
        <authorList>
            <person name="Hyden B."/>
            <person name="Feng K."/>
            <person name="Yates T.B."/>
            <person name="Jawdy S."/>
            <person name="Cereghino C."/>
            <person name="Smart L.B."/>
            <person name="Muchero W."/>
        </authorList>
    </citation>
    <scope>NUCLEOTIDE SEQUENCE [LARGE SCALE GENOMIC DNA]</scope>
    <source>
        <tissue evidence="4">Shoot tip</tissue>
    </source>
</reference>
<feature type="signal peptide" evidence="3">
    <location>
        <begin position="1"/>
        <end position="21"/>
    </location>
</feature>
<gene>
    <name evidence="4" type="ORF">OIU84_012365</name>
</gene>
<dbReference type="PANTHER" id="PTHR33470:SF40">
    <property type="entry name" value="PROTEIN SEED AND ROOT HAIR PROTECTIVE PROTEIN"/>
    <property type="match status" value="1"/>
</dbReference>
<dbReference type="EMBL" id="JAPFFJ010000017">
    <property type="protein sequence ID" value="KAJ6404167.1"/>
    <property type="molecule type" value="Genomic_DNA"/>
</dbReference>
<sequence length="175" mass="19040">MALTSSIFSILLLSSLLATSANDYGHGSKKDTVKPGYHPKSDGPDPKPGFEYDPRPNVDQPKLTAPEPNHGYDSIGIQGLVLCRSGYNYTPVKADANGYYFKTLPAFADFRVAECKAYLESSPLETCKIPTDVNNGISGALLSSYHILSSKRIKLYSMRTLFYTSETTPTPAGGY</sequence>
<name>A0AAD6JGU4_9ROSI</name>